<feature type="compositionally biased region" description="Low complexity" evidence="1">
    <location>
        <begin position="57"/>
        <end position="97"/>
    </location>
</feature>
<feature type="domain" description="IgGFc-binding protein N-terminal" evidence="2">
    <location>
        <begin position="314"/>
        <end position="616"/>
    </location>
</feature>
<dbReference type="Proteomes" id="UP001221686">
    <property type="component" value="Unassembled WGS sequence"/>
</dbReference>
<accession>A0ABT5E5G8</accession>
<comment type="caution">
    <text evidence="3">The sequence shown here is derived from an EMBL/GenBank/DDBJ whole genome shotgun (WGS) entry which is preliminary data.</text>
</comment>
<evidence type="ECO:0000259" key="2">
    <source>
        <dbReference type="Pfam" id="PF17517"/>
    </source>
</evidence>
<evidence type="ECO:0000313" key="4">
    <source>
        <dbReference type="Proteomes" id="UP001221686"/>
    </source>
</evidence>
<proteinExistence type="predicted"/>
<sequence>MLRSGLILVGVGVMVSGCGTPEGMASATTSQTGVTTVELTTSTTETGTSEGPPPTSEPGTETITTMGMTGTSAPTSSTTTEGATESTTMGTESSTMPATATDSESGTEPPPPCMQGEIVCEDGEAKVCDGMGGFESSEPCEAACGPGVGCLACVPDTPFCEGDVAMKCAADGLSSEVAEDCDELQGITCNPDIGLCDGACVIENLQLNYIGCDYYPTITLQHDSYNSGTKVFAAVVANTADVPAAITVTRGAMLIKEEMVAAKSVKAITLPWIPALTKGLGPSAVVAEGAYRLRSDRPVTVYQYNLLYASATNDASLLLPVNAWTGDYVVASYPHFPQLNYPGFYAVTAREDGTTVTLAPSATGNKVQAGGGVAADGTGVVVLNAGDVLQVATAAGGDLTGTGVSADKPVQVIAGHKCSNVPTNVDACDHLEEAMFPYEALAKEYIVVPPGQSPNGTPDHGQVVRFIAAEANTTLTFVPDQGVPKVLAKAGDFVELAATTARFKVSADKRFMVAQYMVGQGGGFGEADPSMLLATATEQYRKDYLFHAPPSWASNFVDIILKTGTSVSVDGQPVVAPVQIGATGYSLARVKLDDGPLGDGNHTILGSDRVGIGVYGLQDFGSYWVVGGLDLDHL</sequence>
<dbReference type="RefSeq" id="WP_272089159.1">
    <property type="nucleotide sequence ID" value="NZ_JAQNDL010000003.1"/>
</dbReference>
<dbReference type="InterPro" id="IPR035234">
    <property type="entry name" value="IgGFc-bd_N"/>
</dbReference>
<dbReference type="Pfam" id="PF17517">
    <property type="entry name" value="IgGFc_binding"/>
    <property type="match status" value="1"/>
</dbReference>
<dbReference type="PANTHER" id="PTHR46534:SF1">
    <property type="entry name" value="IGGFC-BINDING PROTEIN N-TERMINAL DOMAIN-CONTAINING PROTEIN"/>
    <property type="match status" value="1"/>
</dbReference>
<keyword evidence="4" id="KW-1185">Reference proteome</keyword>
<feature type="region of interest" description="Disordered" evidence="1">
    <location>
        <begin position="41"/>
        <end position="111"/>
    </location>
</feature>
<dbReference type="PROSITE" id="PS51257">
    <property type="entry name" value="PROKAR_LIPOPROTEIN"/>
    <property type="match status" value="1"/>
</dbReference>
<dbReference type="EMBL" id="JAQNDL010000003">
    <property type="protein sequence ID" value="MDC0720650.1"/>
    <property type="molecule type" value="Genomic_DNA"/>
</dbReference>
<reference evidence="3 4" key="1">
    <citation type="submission" date="2022-11" db="EMBL/GenBank/DDBJ databases">
        <title>Minimal conservation of predation-associated metabolite biosynthetic gene clusters underscores biosynthetic potential of Myxococcota including descriptions for ten novel species: Archangium lansinium sp. nov., Myxococcus landrumus sp. nov., Nannocystis bai.</title>
        <authorList>
            <person name="Ahearne A."/>
            <person name="Stevens C."/>
            <person name="Dowd S."/>
        </authorList>
    </citation>
    <scope>NUCLEOTIDE SEQUENCE [LARGE SCALE GENOMIC DNA]</scope>
    <source>
        <strain evidence="3 4">BB15-2</strain>
    </source>
</reference>
<organism evidence="3 4">
    <name type="scientific">Nannocystis bainbridge</name>
    <dbReference type="NCBI Taxonomy" id="2995303"/>
    <lineage>
        <taxon>Bacteria</taxon>
        <taxon>Pseudomonadati</taxon>
        <taxon>Myxococcota</taxon>
        <taxon>Polyangia</taxon>
        <taxon>Nannocystales</taxon>
        <taxon>Nannocystaceae</taxon>
        <taxon>Nannocystis</taxon>
    </lineage>
</organism>
<name>A0ABT5E5G8_9BACT</name>
<evidence type="ECO:0000256" key="1">
    <source>
        <dbReference type="SAM" id="MobiDB-lite"/>
    </source>
</evidence>
<dbReference type="PANTHER" id="PTHR46534">
    <property type="entry name" value="IGGFC_BINDING DOMAIN-CONTAINING PROTEIN"/>
    <property type="match status" value="1"/>
</dbReference>
<evidence type="ECO:0000313" key="3">
    <source>
        <dbReference type="EMBL" id="MDC0720650.1"/>
    </source>
</evidence>
<feature type="compositionally biased region" description="Low complexity" evidence="1">
    <location>
        <begin position="41"/>
        <end position="50"/>
    </location>
</feature>
<protein>
    <submittedName>
        <fullName evidence="3">IgGFc-binding protein</fullName>
    </submittedName>
</protein>
<gene>
    <name evidence="3" type="ORF">POL25_27345</name>
</gene>